<organism evidence="4 5">
    <name type="scientific">Marasmius oreades</name>
    <name type="common">fairy-ring Marasmius</name>
    <dbReference type="NCBI Taxonomy" id="181124"/>
    <lineage>
        <taxon>Eukaryota</taxon>
        <taxon>Fungi</taxon>
        <taxon>Dikarya</taxon>
        <taxon>Basidiomycota</taxon>
        <taxon>Agaricomycotina</taxon>
        <taxon>Agaricomycetes</taxon>
        <taxon>Agaricomycetidae</taxon>
        <taxon>Agaricales</taxon>
        <taxon>Marasmiineae</taxon>
        <taxon>Marasmiaceae</taxon>
        <taxon>Marasmius</taxon>
    </lineage>
</organism>
<dbReference type="SUPFAM" id="SSF53474">
    <property type="entry name" value="alpha/beta-Hydrolases"/>
    <property type="match status" value="1"/>
</dbReference>
<sequence>MGISTSGNSDSYVSCITTCIYVYHRFPPLTFLLPSKMFGDALGGYAVAFSTFLLGKWNVSTTCPPARSVSLLFENDADWEHFGDHSSALFFHEPVTGAEAKTICKEHNETLFDVKNLAEISARFSYFQFMGEVDESEQYWAASSGRTCAIKPLQKRDFCVDIPSSDATLPFLCTNSAPHTTSVDTDFSDAPKVDVASKGTVFTGTRDHLAFRFMGIPYAQAPTGPLRFKYSQPWHGDRVDATALKPGCLQFGYFENNNLGVNPWGISEDCLYLNVYTPHIPSESRNEESPKLKPVLFWIHGGGNTYGLGSDLTFDGGPLASRTDTVVVTINYRLDVFGFLALNDDVITGNYALSDKITALQWVKDNIAAFGGDPNRVTISGQSAGGWSVIDLLRSPKAKGLFHRAISQSGGAGTFATPEQAAYMGGPLTSQFCNGTAVERLECLQGIPADNLIKASRKPLAFWPSVKDDVFIFDSPTHQISEGAGSINSVPFLIGFVPDEGQSALGAFPIDLNPDEKDFQLAISKVVGPDVAQKMHDSGLWKTNDEFTPYNATNNAFGNLILTCPAEEMITAAVKSEVFPSLYVYIMRRGYGLPFLNPFNLCTFPVGKPQPYYVCHSADLYPVFGTYHIYSHPVRVKEDIHYTALVQDMWGAFARSGNPNPDKEYLRARGPAYESTLKALEGGWTWPQFTGDGNQELVASLDYPGLTIDDGMPDGKNGRCAFLLQDGMRLF</sequence>
<dbReference type="EMBL" id="CM032182">
    <property type="protein sequence ID" value="KAG7096399.1"/>
    <property type="molecule type" value="Genomic_DNA"/>
</dbReference>
<evidence type="ECO:0000259" key="3">
    <source>
        <dbReference type="Pfam" id="PF00135"/>
    </source>
</evidence>
<dbReference type="GO" id="GO:0016787">
    <property type="term" value="F:hydrolase activity"/>
    <property type="evidence" value="ECO:0007669"/>
    <property type="project" value="UniProtKB-KW"/>
</dbReference>
<protein>
    <recommendedName>
        <fullName evidence="3">Carboxylesterase type B domain-containing protein</fullName>
    </recommendedName>
</protein>
<keyword evidence="2" id="KW-0378">Hydrolase</keyword>
<dbReference type="PROSITE" id="PS00941">
    <property type="entry name" value="CARBOXYLESTERASE_B_2"/>
    <property type="match status" value="1"/>
</dbReference>
<evidence type="ECO:0000256" key="2">
    <source>
        <dbReference type="ARBA" id="ARBA00022801"/>
    </source>
</evidence>
<dbReference type="Gene3D" id="3.40.50.1820">
    <property type="entry name" value="alpha/beta hydrolase"/>
    <property type="match status" value="1"/>
</dbReference>
<dbReference type="InterPro" id="IPR019819">
    <property type="entry name" value="Carboxylesterase_B_CS"/>
</dbReference>
<dbReference type="AlphaFoldDB" id="A0A9P7UXC7"/>
<evidence type="ECO:0000313" key="4">
    <source>
        <dbReference type="EMBL" id="KAG7096399.1"/>
    </source>
</evidence>
<dbReference type="PANTHER" id="PTHR11559">
    <property type="entry name" value="CARBOXYLESTERASE"/>
    <property type="match status" value="1"/>
</dbReference>
<dbReference type="GeneID" id="66072918"/>
<dbReference type="InterPro" id="IPR019826">
    <property type="entry name" value="Carboxylesterase_B_AS"/>
</dbReference>
<comment type="caution">
    <text evidence="4">The sequence shown here is derived from an EMBL/GenBank/DDBJ whole genome shotgun (WGS) entry which is preliminary data.</text>
</comment>
<dbReference type="InterPro" id="IPR016187">
    <property type="entry name" value="CTDL_fold"/>
</dbReference>
<dbReference type="InterPro" id="IPR029058">
    <property type="entry name" value="AB_hydrolase_fold"/>
</dbReference>
<dbReference type="InterPro" id="IPR002018">
    <property type="entry name" value="CarbesteraseB"/>
</dbReference>
<dbReference type="InterPro" id="IPR050309">
    <property type="entry name" value="Type-B_Carboxylest/Lipase"/>
</dbReference>
<evidence type="ECO:0000313" key="5">
    <source>
        <dbReference type="Proteomes" id="UP001049176"/>
    </source>
</evidence>
<comment type="similarity">
    <text evidence="1">Belongs to the type-B carboxylesterase/lipase family.</text>
</comment>
<name>A0A9P7UXC7_9AGAR</name>
<keyword evidence="5" id="KW-1185">Reference proteome</keyword>
<gene>
    <name evidence="4" type="ORF">E1B28_003842</name>
</gene>
<dbReference type="KEGG" id="more:E1B28_003842"/>
<reference evidence="4" key="1">
    <citation type="journal article" date="2021" name="Genome Biol. Evol.">
        <title>The assembled and annotated genome of the fairy-ring fungus Marasmius oreades.</title>
        <authorList>
            <person name="Hiltunen M."/>
            <person name="Ament-Velasquez S.L."/>
            <person name="Johannesson H."/>
        </authorList>
    </citation>
    <scope>NUCLEOTIDE SEQUENCE</scope>
    <source>
        <strain evidence="4">03SP1</strain>
    </source>
</reference>
<proteinExistence type="inferred from homology"/>
<dbReference type="OrthoDB" id="408631at2759"/>
<dbReference type="SUPFAM" id="SSF56436">
    <property type="entry name" value="C-type lectin-like"/>
    <property type="match status" value="1"/>
</dbReference>
<dbReference type="PROSITE" id="PS00122">
    <property type="entry name" value="CARBOXYLESTERASE_B_1"/>
    <property type="match status" value="1"/>
</dbReference>
<accession>A0A9P7UXC7</accession>
<evidence type="ECO:0000256" key="1">
    <source>
        <dbReference type="ARBA" id="ARBA00005964"/>
    </source>
</evidence>
<dbReference type="Proteomes" id="UP001049176">
    <property type="component" value="Chromosome 2"/>
</dbReference>
<dbReference type="RefSeq" id="XP_043012869.1">
    <property type="nucleotide sequence ID" value="XM_043148277.1"/>
</dbReference>
<feature type="domain" description="Carboxylesterase type B" evidence="3">
    <location>
        <begin position="209"/>
        <end position="689"/>
    </location>
</feature>
<dbReference type="Pfam" id="PF00135">
    <property type="entry name" value="COesterase"/>
    <property type="match status" value="1"/>
</dbReference>